<reference evidence="1" key="1">
    <citation type="submission" date="2022-05" db="EMBL/GenBank/DDBJ databases">
        <authorList>
            <person name="Park J.-S."/>
        </authorList>
    </citation>
    <scope>NUCLEOTIDE SEQUENCE</scope>
    <source>
        <strain evidence="1">2012CJ34-3</strain>
    </source>
</reference>
<dbReference type="SUPFAM" id="SSF56801">
    <property type="entry name" value="Acetyl-CoA synthetase-like"/>
    <property type="match status" value="1"/>
</dbReference>
<evidence type="ECO:0000313" key="1">
    <source>
        <dbReference type="EMBL" id="MCL6294983.1"/>
    </source>
</evidence>
<name>A0ABT0QEW1_9FLAO</name>
<dbReference type="InterPro" id="IPR053158">
    <property type="entry name" value="CapK_Type1_Caps_Biosynth"/>
</dbReference>
<organism evidence="1 2">
    <name type="scientific">Jejuia spongiicola</name>
    <dbReference type="NCBI Taxonomy" id="2942207"/>
    <lineage>
        <taxon>Bacteria</taxon>
        <taxon>Pseudomonadati</taxon>
        <taxon>Bacteroidota</taxon>
        <taxon>Flavobacteriia</taxon>
        <taxon>Flavobacteriales</taxon>
        <taxon>Flavobacteriaceae</taxon>
        <taxon>Jejuia</taxon>
    </lineage>
</organism>
<dbReference type="EMBL" id="JAMFLZ010000003">
    <property type="protein sequence ID" value="MCL6294983.1"/>
    <property type="molecule type" value="Genomic_DNA"/>
</dbReference>
<gene>
    <name evidence="1" type="ORF">M3P09_08265</name>
</gene>
<sequence length="439" mass="50671">MSLLFAFFEYMRRSIFWKIDLIKGAPIKNHIKDISSILNDYSSNESIKKRKEYLSSLLKHATSTTTFYQSTTYNSLDDFPLINKNIIQSKPEEFESKLYSNKKNKLICTSGSTGAVLKIRHDKNKVQRTTADTLYFSKKVGFKTGAKLFYFRHWNEYYKKSKLLRIIQNIKPIEVLKITKNSTEELINEVKNDSSNIFWLGYASAFEQTCNYIESIKAPPLNNKVKGVIAISEGLNKSTKTRLKKYFKAHVVSRYSNMENGIIAQQEINTDSFTINWASFYVEVFKLNEDTPAEPGELGRIVITDLFNYCTPMIRYDTGDIGIINYNFSPPVFKAIEGRKTDTIFNTKGEVVSSFIMINNYTYVGLKQSQLIQEGEKIYTLKLNTSNLFNQEEKVLKDFKDYLGKDAEIKIEYVLEIPLLASGKRKTTINNYSKNNSKR</sequence>
<dbReference type="PANTHER" id="PTHR36932:SF1">
    <property type="entry name" value="CAPSULAR POLYSACCHARIDE BIOSYNTHESIS PROTEIN"/>
    <property type="match status" value="1"/>
</dbReference>
<comment type="caution">
    <text evidence="1">The sequence shown here is derived from an EMBL/GenBank/DDBJ whole genome shotgun (WGS) entry which is preliminary data.</text>
</comment>
<keyword evidence="2" id="KW-1185">Reference proteome</keyword>
<dbReference type="Gene3D" id="3.40.50.12780">
    <property type="entry name" value="N-terminal domain of ligase-like"/>
    <property type="match status" value="1"/>
</dbReference>
<dbReference type="RefSeq" id="WP_249972755.1">
    <property type="nucleotide sequence ID" value="NZ_JAMFLZ010000003.1"/>
</dbReference>
<dbReference type="PANTHER" id="PTHR36932">
    <property type="entry name" value="CAPSULAR POLYSACCHARIDE BIOSYNTHESIS PROTEIN"/>
    <property type="match status" value="1"/>
</dbReference>
<dbReference type="InterPro" id="IPR042099">
    <property type="entry name" value="ANL_N_sf"/>
</dbReference>
<proteinExistence type="predicted"/>
<protein>
    <submittedName>
        <fullName evidence="1">CoF synthetase</fullName>
    </submittedName>
</protein>
<accession>A0ABT0QEW1</accession>
<evidence type="ECO:0000313" key="2">
    <source>
        <dbReference type="Proteomes" id="UP001165381"/>
    </source>
</evidence>
<dbReference type="Proteomes" id="UP001165381">
    <property type="component" value="Unassembled WGS sequence"/>
</dbReference>